<sequence>MKQSMFTLPELYKKPNSNNFQTPKRQNDVSAPLLHEKPIITDKYGCFPSVFNNQRKIQNGAFKQYKSQIANDNIAFYQPSVYNIKVGQKLSKFKEEISGKQKQQVDVDAVLTNITSNKFIYVVKPKENILHFNTKQFKYNENSQAQQNMINTVNRATNRSNYALQKWSKINGKRVEDIIDDQEKI</sequence>
<accession>A0ABP1KBY2</accession>
<evidence type="ECO:0000313" key="2">
    <source>
        <dbReference type="Proteomes" id="UP001642409"/>
    </source>
</evidence>
<gene>
    <name evidence="1" type="ORF">HINF_LOCUS47711</name>
</gene>
<name>A0ABP1KBY2_9EUKA</name>
<reference evidence="1 2" key="1">
    <citation type="submission" date="2024-07" db="EMBL/GenBank/DDBJ databases">
        <authorList>
            <person name="Akdeniz Z."/>
        </authorList>
    </citation>
    <scope>NUCLEOTIDE SEQUENCE [LARGE SCALE GENOMIC DNA]</scope>
</reference>
<dbReference type="EMBL" id="CAXDID020000216">
    <property type="protein sequence ID" value="CAL6057821.1"/>
    <property type="molecule type" value="Genomic_DNA"/>
</dbReference>
<dbReference type="Proteomes" id="UP001642409">
    <property type="component" value="Unassembled WGS sequence"/>
</dbReference>
<organism evidence="1 2">
    <name type="scientific">Hexamita inflata</name>
    <dbReference type="NCBI Taxonomy" id="28002"/>
    <lineage>
        <taxon>Eukaryota</taxon>
        <taxon>Metamonada</taxon>
        <taxon>Diplomonadida</taxon>
        <taxon>Hexamitidae</taxon>
        <taxon>Hexamitinae</taxon>
        <taxon>Hexamita</taxon>
    </lineage>
</organism>
<comment type="caution">
    <text evidence="1">The sequence shown here is derived from an EMBL/GenBank/DDBJ whole genome shotgun (WGS) entry which is preliminary data.</text>
</comment>
<keyword evidence="2" id="KW-1185">Reference proteome</keyword>
<protein>
    <submittedName>
        <fullName evidence="1">Hypothetical_protein</fullName>
    </submittedName>
</protein>
<evidence type="ECO:0000313" key="1">
    <source>
        <dbReference type="EMBL" id="CAL6057821.1"/>
    </source>
</evidence>
<proteinExistence type="predicted"/>